<dbReference type="UniPathway" id="UPA00378"/>
<dbReference type="InterPro" id="IPR007676">
    <property type="entry name" value="Ribophorin_I"/>
</dbReference>
<dbReference type="eggNOG" id="KOG2291">
    <property type="taxonomic scope" value="Eukaryota"/>
</dbReference>
<feature type="transmembrane region" description="Helical" evidence="10">
    <location>
        <begin position="470"/>
        <end position="491"/>
    </location>
</feature>
<dbReference type="VEuPathDB" id="FungiDB:UREG_00963"/>
<sequence length="496" mass="55152">MRLLAAAALLLTSCAQAISSNSTHSPTARALPNDFSPPQVFKNLNLLKHINLEKGYVRETVNVLIENIDQQPQSKYYVPFSNALIGKVGGFEAWEKNAEKNGKFEVETTQFLPQSQYFIINIPKPLEPSSRLTLSISYYLLSALAPLPPAIEQNDKQYFTYTFSAYAPSAYLTAMQRTKVKFPVADIPEYTTTNGLKTGPGPDPEKQGTTFTYGPYNTKDVAPGTVEPITVRYEFTRPIITATLLERDLEVSHWGGNLATEDRYWLQNNGAHLAKQFSRVAWSMKTLQNSPSVAISALRIGLKPGAVDPYFTDEIGNVSTSRFTPGQGTRGAMLDIRPRYPVFGGWKYSFRIGWNDALSSFLRKAKSGDTYVLKVPFLDSPKMPEGVQYEKIDLRVILPEGARDVKFELAGGVGLPNDVQSEITLSKSFMDTVGRTVLNLAMENVADEARDAQLIVTYNYPFFASFRKPLTIFAGMLSVFIATWAIGNIDVSIKKR</sequence>
<dbReference type="EMBL" id="CH476615">
    <property type="protein sequence ID" value="EEP76114.1"/>
    <property type="molecule type" value="Genomic_DNA"/>
</dbReference>
<keyword evidence="7 10" id="KW-0256">Endoplasmic reticulum</keyword>
<evidence type="ECO:0000313" key="12">
    <source>
        <dbReference type="Proteomes" id="UP000002058"/>
    </source>
</evidence>
<organism evidence="11 12">
    <name type="scientific">Uncinocarpus reesii (strain UAMH 1704)</name>
    <dbReference type="NCBI Taxonomy" id="336963"/>
    <lineage>
        <taxon>Eukaryota</taxon>
        <taxon>Fungi</taxon>
        <taxon>Dikarya</taxon>
        <taxon>Ascomycota</taxon>
        <taxon>Pezizomycotina</taxon>
        <taxon>Eurotiomycetes</taxon>
        <taxon>Eurotiomycetidae</taxon>
        <taxon>Onygenales</taxon>
        <taxon>Onygenaceae</taxon>
        <taxon>Uncinocarpus</taxon>
    </lineage>
</organism>
<proteinExistence type="inferred from homology"/>
<evidence type="ECO:0000256" key="7">
    <source>
        <dbReference type="ARBA" id="ARBA00022824"/>
    </source>
</evidence>
<dbReference type="RefSeq" id="XP_002541447.1">
    <property type="nucleotide sequence ID" value="XM_002541401.1"/>
</dbReference>
<keyword evidence="5 10" id="KW-0812">Transmembrane</keyword>
<comment type="subunit">
    <text evidence="10">Component of the oligosaccharyltransferase (OST) complex.</text>
</comment>
<dbReference type="OrthoDB" id="310030at2759"/>
<keyword evidence="8 10" id="KW-1133">Transmembrane helix</keyword>
<name>C4JFE9_UNCRE</name>
<dbReference type="KEGG" id="ure:UREG_00963"/>
<evidence type="ECO:0000256" key="5">
    <source>
        <dbReference type="ARBA" id="ARBA00022692"/>
    </source>
</evidence>
<evidence type="ECO:0000256" key="10">
    <source>
        <dbReference type="RuleBase" id="RU361143"/>
    </source>
</evidence>
<dbReference type="Pfam" id="PF04597">
    <property type="entry name" value="Ribophorin_I"/>
    <property type="match status" value="1"/>
</dbReference>
<dbReference type="Proteomes" id="UP000002058">
    <property type="component" value="Unassembled WGS sequence"/>
</dbReference>
<comment type="pathway">
    <text evidence="3 10">Protein modification; protein glycosylation.</text>
</comment>
<dbReference type="HOGENOM" id="CLU_031381_1_0_1"/>
<dbReference type="OMA" id="RYEYARE"/>
<keyword evidence="6 10" id="KW-0732">Signal</keyword>
<dbReference type="PANTHER" id="PTHR21049">
    <property type="entry name" value="RIBOPHORIN I"/>
    <property type="match status" value="1"/>
</dbReference>
<keyword evidence="9 10" id="KW-0472">Membrane</keyword>
<accession>C4JFE9</accession>
<evidence type="ECO:0000256" key="8">
    <source>
        <dbReference type="ARBA" id="ARBA00022989"/>
    </source>
</evidence>
<feature type="signal peptide" evidence="10">
    <location>
        <begin position="1"/>
        <end position="17"/>
    </location>
</feature>
<comment type="similarity">
    <text evidence="4 10">Belongs to the OST1 family.</text>
</comment>
<evidence type="ECO:0000256" key="3">
    <source>
        <dbReference type="ARBA" id="ARBA00004922"/>
    </source>
</evidence>
<evidence type="ECO:0000256" key="6">
    <source>
        <dbReference type="ARBA" id="ARBA00022729"/>
    </source>
</evidence>
<evidence type="ECO:0000256" key="2">
    <source>
        <dbReference type="ARBA" id="ARBA00004115"/>
    </source>
</evidence>
<evidence type="ECO:0000313" key="11">
    <source>
        <dbReference type="EMBL" id="EEP76114.1"/>
    </source>
</evidence>
<dbReference type="PANTHER" id="PTHR21049:SF0">
    <property type="entry name" value="DOLICHYL-DIPHOSPHOOLIGOSACCHARIDE--PROTEIN GLYCOSYLTRANSFERASE SUBUNIT 1"/>
    <property type="match status" value="1"/>
</dbReference>
<protein>
    <recommendedName>
        <fullName evidence="10">Dolichyl-diphosphooligosaccharide--protein glycosyltransferase subunit 1</fullName>
    </recommendedName>
</protein>
<dbReference type="GO" id="GO:0008250">
    <property type="term" value="C:oligosaccharyltransferase complex"/>
    <property type="evidence" value="ECO:0007669"/>
    <property type="project" value="UniProtKB-UniRule"/>
</dbReference>
<dbReference type="InParanoid" id="C4JFE9"/>
<evidence type="ECO:0000256" key="1">
    <source>
        <dbReference type="ARBA" id="ARBA00002791"/>
    </source>
</evidence>
<evidence type="ECO:0000256" key="4">
    <source>
        <dbReference type="ARBA" id="ARBA00008905"/>
    </source>
</evidence>
<reference evidence="12" key="1">
    <citation type="journal article" date="2009" name="Genome Res.">
        <title>Comparative genomic analyses of the human fungal pathogens Coccidioides and their relatives.</title>
        <authorList>
            <person name="Sharpton T.J."/>
            <person name="Stajich J.E."/>
            <person name="Rounsley S.D."/>
            <person name="Gardner M.J."/>
            <person name="Wortman J.R."/>
            <person name="Jordar V.S."/>
            <person name="Maiti R."/>
            <person name="Kodira C.D."/>
            <person name="Neafsey D.E."/>
            <person name="Zeng Q."/>
            <person name="Hung C.-Y."/>
            <person name="McMahan C."/>
            <person name="Muszewska A."/>
            <person name="Grynberg M."/>
            <person name="Mandel M.A."/>
            <person name="Kellner E.M."/>
            <person name="Barker B.M."/>
            <person name="Galgiani J.N."/>
            <person name="Orbach M.J."/>
            <person name="Kirkland T.N."/>
            <person name="Cole G.T."/>
            <person name="Henn M.R."/>
            <person name="Birren B.W."/>
            <person name="Taylor J.W."/>
        </authorList>
    </citation>
    <scope>NUCLEOTIDE SEQUENCE [LARGE SCALE GENOMIC DNA]</scope>
    <source>
        <strain evidence="12">UAMH 1704</strain>
    </source>
</reference>
<comment type="subcellular location">
    <subcellularLocation>
        <location evidence="2 10">Endoplasmic reticulum membrane</location>
        <topology evidence="2 10">Single-pass type I membrane protein</topology>
    </subcellularLocation>
</comment>
<dbReference type="FunCoup" id="C4JFE9">
    <property type="interactions" value="984"/>
</dbReference>
<comment type="function">
    <text evidence="1 10">Subunit of the oligosaccharyl transferase (OST) complex that catalyzes the initial transfer of a defined glycan (Glc(3)Man(9)GlcNAc(2) in eukaryotes) from the lipid carrier dolichol-pyrophosphate to an asparagine residue within an Asn-X-Ser/Thr consensus motif in nascent polypeptide chains, the first step in protein N-glycosylation. N-glycosylation occurs cotranslationally and the complex associates with the Sec61 complex at the channel-forming translocon complex that mediates protein translocation across the endoplasmic reticulum (ER). All subunits are required for a maximal enzyme activity.</text>
</comment>
<dbReference type="GeneID" id="8441783"/>
<dbReference type="AlphaFoldDB" id="C4JFE9"/>
<feature type="chain" id="PRO_5005125049" description="Dolichyl-diphosphooligosaccharide--protein glycosyltransferase subunit 1" evidence="10">
    <location>
        <begin position="18"/>
        <end position="496"/>
    </location>
</feature>
<evidence type="ECO:0000256" key="9">
    <source>
        <dbReference type="ARBA" id="ARBA00023136"/>
    </source>
</evidence>
<gene>
    <name evidence="11" type="ORF">UREG_00963</name>
</gene>
<dbReference type="STRING" id="336963.C4JFE9"/>
<keyword evidence="12" id="KW-1185">Reference proteome</keyword>
<dbReference type="GO" id="GO:0018279">
    <property type="term" value="P:protein N-linked glycosylation via asparagine"/>
    <property type="evidence" value="ECO:0007669"/>
    <property type="project" value="TreeGrafter"/>
</dbReference>